<proteinExistence type="inferred from homology"/>
<dbReference type="PANTHER" id="PTHR14096:SF57">
    <property type="entry name" value="APOLIPOPROTEIN L4"/>
    <property type="match status" value="1"/>
</dbReference>
<evidence type="ECO:0000256" key="2">
    <source>
        <dbReference type="SAM" id="MobiDB-lite"/>
    </source>
</evidence>
<accession>A0A315V3B6</accession>
<feature type="non-terminal residue" evidence="3">
    <location>
        <position position="1"/>
    </location>
</feature>
<dbReference type="AlphaFoldDB" id="A0A315V3B6"/>
<dbReference type="PANTHER" id="PTHR14096">
    <property type="entry name" value="APOLIPOPROTEIN L"/>
    <property type="match status" value="1"/>
</dbReference>
<dbReference type="InterPro" id="IPR008405">
    <property type="entry name" value="ApoL"/>
</dbReference>
<keyword evidence="4" id="KW-1185">Reference proteome</keyword>
<organism evidence="3 4">
    <name type="scientific">Gambusia affinis</name>
    <name type="common">Western mosquitofish</name>
    <name type="synonym">Heterandria affinis</name>
    <dbReference type="NCBI Taxonomy" id="33528"/>
    <lineage>
        <taxon>Eukaryota</taxon>
        <taxon>Metazoa</taxon>
        <taxon>Chordata</taxon>
        <taxon>Craniata</taxon>
        <taxon>Vertebrata</taxon>
        <taxon>Euteleostomi</taxon>
        <taxon>Actinopterygii</taxon>
        <taxon>Neopterygii</taxon>
        <taxon>Teleostei</taxon>
        <taxon>Neoteleostei</taxon>
        <taxon>Acanthomorphata</taxon>
        <taxon>Ovalentaria</taxon>
        <taxon>Atherinomorphae</taxon>
        <taxon>Cyprinodontiformes</taxon>
        <taxon>Poeciliidae</taxon>
        <taxon>Poeciliinae</taxon>
        <taxon>Gambusia</taxon>
    </lineage>
</organism>
<evidence type="ECO:0000313" key="4">
    <source>
        <dbReference type="Proteomes" id="UP000250572"/>
    </source>
</evidence>
<dbReference type="GO" id="GO:0008289">
    <property type="term" value="F:lipid binding"/>
    <property type="evidence" value="ECO:0007669"/>
    <property type="project" value="InterPro"/>
</dbReference>
<reference evidence="3 4" key="1">
    <citation type="journal article" date="2018" name="G3 (Bethesda)">
        <title>A High-Quality Reference Genome for the Invasive Mosquitofish Gambusia affinis Using a Chicago Library.</title>
        <authorList>
            <person name="Hoffberg S.L."/>
            <person name="Troendle N.J."/>
            <person name="Glenn T.C."/>
            <person name="Mahmud O."/>
            <person name="Louha S."/>
            <person name="Chalopin D."/>
            <person name="Bennetzen J.L."/>
            <person name="Mauricio R."/>
        </authorList>
    </citation>
    <scope>NUCLEOTIDE SEQUENCE [LARGE SCALE GENOMIC DNA]</scope>
    <source>
        <strain evidence="3">NE01/NJP1002.9</strain>
        <tissue evidence="3">Muscle</tissue>
    </source>
</reference>
<protein>
    <submittedName>
        <fullName evidence="3">Uncharacterized protein</fullName>
    </submittedName>
</protein>
<evidence type="ECO:0000256" key="1">
    <source>
        <dbReference type="ARBA" id="ARBA00010090"/>
    </source>
</evidence>
<sequence length="640" mass="69765">FPYGALELWAGFRRKWGSAVRGGSAVDDPERAGRIRQGKPTITRHKADRRARRTGSQSGRRWRRRRRKMMLLLLMKPPLLQKELAEALSRYVSETLASMQLASGFCAMFSKWMLWRETELDMMLDIKDRADKVNLNFSHVTQSEQKGKAFVEYMKNKVSGLTADSQLAELQSELAAVLSDTLDGLQKLACFLDAVEKLAVTSLHVFTENQTLHLPGDVAADGVQAVVTAARLVCPLLLVFKRDASVFFLPKLQNVDVMAHQLDRYIQTAKKICDKMEKSCFSDVSLNLMGEAQVNLGVDLPENDVQRMLDHINQLHQIRTDPDFRTVFLFQDDSHHAFTEEFSKREPRMTAFLSELEANAVQLDSMNKGAKISSVVGSSVGAVGGVLSIVGLALIPVTAGVSLALTMTGIGMGVTSGVNSIVTTATEVGVNHTHQKKASEVFQSFMDDVMELQECLEEVMQQTITKMETSGIDVVLGAGKVVCKLGTVGRSIDSIVDLASAAKLLKTEEVVASAGKVVAQEGSAVRSLPRLASDIPDVGQAAVKGSLAASKSARAGLIAVNALFLGMDIFFICKDSIGLARGSESEVSKFIRARSALWSSEMESWRKIHDSLSAGLPTSGKKEAVLETSFYPDAGMGNEE</sequence>
<comment type="caution">
    <text evidence="3">The sequence shown here is derived from an EMBL/GenBank/DDBJ whole genome shotgun (WGS) entry which is preliminary data.</text>
</comment>
<gene>
    <name evidence="3" type="ORF">CCH79_00008058</name>
</gene>
<dbReference type="STRING" id="33528.ENSGAFP00000015874"/>
<feature type="region of interest" description="Disordered" evidence="2">
    <location>
        <begin position="43"/>
        <end position="62"/>
    </location>
</feature>
<dbReference type="Proteomes" id="UP000250572">
    <property type="component" value="Unassembled WGS sequence"/>
</dbReference>
<comment type="similarity">
    <text evidence="1">Belongs to the apolipoprotein L family.</text>
</comment>
<feature type="compositionally biased region" description="Basic residues" evidence="2">
    <location>
        <begin position="43"/>
        <end position="53"/>
    </location>
</feature>
<evidence type="ECO:0000313" key="3">
    <source>
        <dbReference type="EMBL" id="PWA17795.1"/>
    </source>
</evidence>
<dbReference type="GO" id="GO:0016020">
    <property type="term" value="C:membrane"/>
    <property type="evidence" value="ECO:0007669"/>
    <property type="project" value="TreeGrafter"/>
</dbReference>
<dbReference type="GO" id="GO:0042157">
    <property type="term" value="P:lipoprotein metabolic process"/>
    <property type="evidence" value="ECO:0007669"/>
    <property type="project" value="InterPro"/>
</dbReference>
<dbReference type="GO" id="GO:0006869">
    <property type="term" value="P:lipid transport"/>
    <property type="evidence" value="ECO:0007669"/>
    <property type="project" value="InterPro"/>
</dbReference>
<dbReference type="Pfam" id="PF05461">
    <property type="entry name" value="ApoL"/>
    <property type="match status" value="1"/>
</dbReference>
<dbReference type="EMBL" id="NHOQ01002357">
    <property type="protein sequence ID" value="PWA17795.1"/>
    <property type="molecule type" value="Genomic_DNA"/>
</dbReference>
<dbReference type="GO" id="GO:0005576">
    <property type="term" value="C:extracellular region"/>
    <property type="evidence" value="ECO:0007669"/>
    <property type="project" value="InterPro"/>
</dbReference>
<name>A0A315V3B6_GAMAF</name>